<dbReference type="SUPFAM" id="SSF48726">
    <property type="entry name" value="Immunoglobulin"/>
    <property type="match status" value="3"/>
</dbReference>
<feature type="signal peptide" evidence="8">
    <location>
        <begin position="1"/>
        <end position="28"/>
    </location>
</feature>
<dbReference type="Proteomes" id="UP001474421">
    <property type="component" value="Unassembled WGS sequence"/>
</dbReference>
<accession>A0AAW1B768</accession>
<sequence>MYQFLTMNLASFSLILLVLMSRTLLCQAEKPVQEPLLEALNGRKADISCSHPNIQNNEHLFWFRQFPSQPPHFIATGYNEPSKSNVVERISLVVDHNRKNSTLSFTKVTFEDQASYLCALGDTVSHPSDSLCQEPFLEIQRQERKAGTSQSNLVSQKQNNMEIQEGEDATLPCDFKTLSSNPYLYWYRQYKHQRPERILTAYNARSRTLFCQAEKPDQEPLLEALNGRKADLSCSHPNIQSSEYIYWYRQFPSQPPHFIARGYKEPSKSNVIERISLVVDRSRKNSTLSFTKVTFEDQALYLCAIGDTVSHPSNSLCQEPFLEIQLPPETGKKGRCEDTPLNLNVQVSNLAPMIGRMSGEFVSLAVDSNSRLRLFLIP</sequence>
<keyword evidence="4" id="KW-0391">Immunity</keyword>
<evidence type="ECO:0000256" key="5">
    <source>
        <dbReference type="ARBA" id="ARBA00023136"/>
    </source>
</evidence>
<keyword evidence="7" id="KW-0325">Glycoprotein</keyword>
<dbReference type="EMBL" id="JAOTOJ010000008">
    <property type="protein sequence ID" value="KAK9398008.1"/>
    <property type="molecule type" value="Genomic_DNA"/>
</dbReference>
<reference evidence="10 11" key="1">
    <citation type="journal article" date="2024" name="Proc. Natl. Acad. Sci. U.S.A.">
        <title>The genetic regulatory architecture and epigenomic basis for age-related changes in rattlesnake venom.</title>
        <authorList>
            <person name="Hogan M.P."/>
            <person name="Holding M.L."/>
            <person name="Nystrom G.S."/>
            <person name="Colston T.J."/>
            <person name="Bartlett D.A."/>
            <person name="Mason A.J."/>
            <person name="Ellsworth S.A."/>
            <person name="Rautsaw R.M."/>
            <person name="Lawrence K.C."/>
            <person name="Strickland J.L."/>
            <person name="He B."/>
            <person name="Fraser P."/>
            <person name="Margres M.J."/>
            <person name="Gilbert D.M."/>
            <person name="Gibbs H.L."/>
            <person name="Parkinson C.L."/>
            <person name="Rokyta D.R."/>
        </authorList>
    </citation>
    <scope>NUCLEOTIDE SEQUENCE [LARGE SCALE GENOMIC DNA]</scope>
    <source>
        <strain evidence="10">DRR0105</strain>
    </source>
</reference>
<dbReference type="SMART" id="SM00406">
    <property type="entry name" value="IGv"/>
    <property type="match status" value="2"/>
</dbReference>
<organism evidence="10 11">
    <name type="scientific">Crotalus adamanteus</name>
    <name type="common">Eastern diamondback rattlesnake</name>
    <dbReference type="NCBI Taxonomy" id="8729"/>
    <lineage>
        <taxon>Eukaryota</taxon>
        <taxon>Metazoa</taxon>
        <taxon>Chordata</taxon>
        <taxon>Craniata</taxon>
        <taxon>Vertebrata</taxon>
        <taxon>Euteleostomi</taxon>
        <taxon>Lepidosauria</taxon>
        <taxon>Squamata</taxon>
        <taxon>Bifurcata</taxon>
        <taxon>Unidentata</taxon>
        <taxon>Episquamata</taxon>
        <taxon>Toxicofera</taxon>
        <taxon>Serpentes</taxon>
        <taxon>Colubroidea</taxon>
        <taxon>Viperidae</taxon>
        <taxon>Crotalinae</taxon>
        <taxon>Crotalus</taxon>
    </lineage>
</organism>
<evidence type="ECO:0000259" key="9">
    <source>
        <dbReference type="PROSITE" id="PS50835"/>
    </source>
</evidence>
<dbReference type="CDD" id="cd00099">
    <property type="entry name" value="IgV"/>
    <property type="match status" value="2"/>
</dbReference>
<dbReference type="SMART" id="SM00409">
    <property type="entry name" value="IG"/>
    <property type="match status" value="2"/>
</dbReference>
<dbReference type="PANTHER" id="PTHR19433:SF111">
    <property type="entry name" value="T CELL RECEPTOR ALPHA VARIABLE 4"/>
    <property type="match status" value="1"/>
</dbReference>
<dbReference type="PROSITE" id="PS50835">
    <property type="entry name" value="IG_LIKE"/>
    <property type="match status" value="3"/>
</dbReference>
<dbReference type="PANTHER" id="PTHR19433">
    <property type="entry name" value="T-CELL RECEPTOR ALPHA CHAIN V REGION-RELATED"/>
    <property type="match status" value="1"/>
</dbReference>
<dbReference type="InterPro" id="IPR013106">
    <property type="entry name" value="Ig_V-set"/>
</dbReference>
<comment type="subcellular location">
    <subcellularLocation>
        <location evidence="1">Cell membrane</location>
    </subcellularLocation>
</comment>
<keyword evidence="5" id="KW-0472">Membrane</keyword>
<evidence type="ECO:0000256" key="4">
    <source>
        <dbReference type="ARBA" id="ARBA00022859"/>
    </source>
</evidence>
<dbReference type="Gene3D" id="2.60.40.10">
    <property type="entry name" value="Immunoglobulins"/>
    <property type="match status" value="3"/>
</dbReference>
<dbReference type="InterPro" id="IPR052051">
    <property type="entry name" value="TCR_complex_component"/>
</dbReference>
<evidence type="ECO:0000256" key="8">
    <source>
        <dbReference type="SAM" id="SignalP"/>
    </source>
</evidence>
<dbReference type="Pfam" id="PF07686">
    <property type="entry name" value="V-set"/>
    <property type="match status" value="3"/>
</dbReference>
<keyword evidence="3 8" id="KW-0732">Signal</keyword>
<evidence type="ECO:0000256" key="1">
    <source>
        <dbReference type="ARBA" id="ARBA00004236"/>
    </source>
</evidence>
<dbReference type="GO" id="GO:0002376">
    <property type="term" value="P:immune system process"/>
    <property type="evidence" value="ECO:0007669"/>
    <property type="project" value="UniProtKB-KW"/>
</dbReference>
<evidence type="ECO:0000256" key="6">
    <source>
        <dbReference type="ARBA" id="ARBA00023157"/>
    </source>
</evidence>
<protein>
    <recommendedName>
        <fullName evidence="9">Ig-like domain-containing protein</fullName>
    </recommendedName>
</protein>
<keyword evidence="6" id="KW-1015">Disulfide bond</keyword>
<dbReference type="InterPro" id="IPR003599">
    <property type="entry name" value="Ig_sub"/>
</dbReference>
<comment type="caution">
    <text evidence="10">The sequence shown here is derived from an EMBL/GenBank/DDBJ whole genome shotgun (WGS) entry which is preliminary data.</text>
</comment>
<keyword evidence="11" id="KW-1185">Reference proteome</keyword>
<dbReference type="GO" id="GO:0009617">
    <property type="term" value="P:response to bacterium"/>
    <property type="evidence" value="ECO:0007669"/>
    <property type="project" value="TreeGrafter"/>
</dbReference>
<feature type="domain" description="Ig-like" evidence="9">
    <location>
        <begin position="135"/>
        <end position="214"/>
    </location>
</feature>
<gene>
    <name evidence="10" type="ORF">NXF25_021369</name>
</gene>
<evidence type="ECO:0000313" key="10">
    <source>
        <dbReference type="EMBL" id="KAK9398008.1"/>
    </source>
</evidence>
<feature type="chain" id="PRO_5043598094" description="Ig-like domain-containing protein" evidence="8">
    <location>
        <begin position="29"/>
        <end position="378"/>
    </location>
</feature>
<evidence type="ECO:0000256" key="3">
    <source>
        <dbReference type="ARBA" id="ARBA00022729"/>
    </source>
</evidence>
<proteinExistence type="predicted"/>
<feature type="domain" description="Ig-like" evidence="9">
    <location>
        <begin position="31"/>
        <end position="118"/>
    </location>
</feature>
<dbReference type="GO" id="GO:0005886">
    <property type="term" value="C:plasma membrane"/>
    <property type="evidence" value="ECO:0007669"/>
    <property type="project" value="UniProtKB-SubCell"/>
</dbReference>
<dbReference type="InterPro" id="IPR007110">
    <property type="entry name" value="Ig-like_dom"/>
</dbReference>
<dbReference type="InterPro" id="IPR036179">
    <property type="entry name" value="Ig-like_dom_sf"/>
</dbReference>
<keyword evidence="2" id="KW-1003">Cell membrane</keyword>
<dbReference type="InterPro" id="IPR013783">
    <property type="entry name" value="Ig-like_fold"/>
</dbReference>
<evidence type="ECO:0000313" key="11">
    <source>
        <dbReference type="Proteomes" id="UP001474421"/>
    </source>
</evidence>
<dbReference type="AlphaFoldDB" id="A0AAW1B768"/>
<evidence type="ECO:0000256" key="7">
    <source>
        <dbReference type="ARBA" id="ARBA00023180"/>
    </source>
</evidence>
<name>A0AAW1B768_CROAD</name>
<feature type="domain" description="Ig-like" evidence="9">
    <location>
        <begin position="216"/>
        <end position="317"/>
    </location>
</feature>
<evidence type="ECO:0000256" key="2">
    <source>
        <dbReference type="ARBA" id="ARBA00022475"/>
    </source>
</evidence>